<evidence type="ECO:0000256" key="4">
    <source>
        <dbReference type="ARBA" id="ARBA00011738"/>
    </source>
</evidence>
<evidence type="ECO:0000313" key="19">
    <source>
        <dbReference type="EMBL" id="MZP29100.1"/>
    </source>
</evidence>
<evidence type="ECO:0000256" key="6">
    <source>
        <dbReference type="ARBA" id="ARBA00014679"/>
    </source>
</evidence>
<dbReference type="InterPro" id="IPR016009">
    <property type="entry name" value="tRNA_MeTrfase_TRMD/TRM10"/>
</dbReference>
<evidence type="ECO:0000256" key="12">
    <source>
        <dbReference type="ARBA" id="ARBA00029736"/>
    </source>
</evidence>
<dbReference type="AlphaFoldDB" id="A0A845L3E2"/>
<comment type="similarity">
    <text evidence="3 15 17">Belongs to the RNA methyltransferase TrmD family.</text>
</comment>
<dbReference type="NCBIfam" id="NF000648">
    <property type="entry name" value="PRK00026.1"/>
    <property type="match status" value="1"/>
</dbReference>
<comment type="function">
    <text evidence="1 15 17">Specifically methylates guanosine-37 in various tRNAs.</text>
</comment>
<evidence type="ECO:0000256" key="10">
    <source>
        <dbReference type="ARBA" id="ARBA00022691"/>
    </source>
</evidence>
<dbReference type="GO" id="GO:0002939">
    <property type="term" value="P:tRNA N1-guanine methylation"/>
    <property type="evidence" value="ECO:0007669"/>
    <property type="project" value="TreeGrafter"/>
</dbReference>
<dbReference type="InterPro" id="IPR002649">
    <property type="entry name" value="tRNA_m1G_MeTrfase_TrmD"/>
</dbReference>
<dbReference type="GO" id="GO:0005829">
    <property type="term" value="C:cytosol"/>
    <property type="evidence" value="ECO:0007669"/>
    <property type="project" value="TreeGrafter"/>
</dbReference>
<dbReference type="PANTHER" id="PTHR46417">
    <property type="entry name" value="TRNA (GUANINE-N(1)-)-METHYLTRANSFERASE"/>
    <property type="match status" value="1"/>
</dbReference>
<dbReference type="EMBL" id="WXEY01000003">
    <property type="protein sequence ID" value="MZP29100.1"/>
    <property type="molecule type" value="Genomic_DNA"/>
</dbReference>
<evidence type="ECO:0000256" key="7">
    <source>
        <dbReference type="ARBA" id="ARBA00022490"/>
    </source>
</evidence>
<keyword evidence="20" id="KW-1185">Reference proteome</keyword>
<evidence type="ECO:0000256" key="8">
    <source>
        <dbReference type="ARBA" id="ARBA00022603"/>
    </source>
</evidence>
<evidence type="ECO:0000256" key="1">
    <source>
        <dbReference type="ARBA" id="ARBA00002634"/>
    </source>
</evidence>
<feature type="domain" description="tRNA methyltransferase TRMD/TRM10-type" evidence="18">
    <location>
        <begin position="1"/>
        <end position="228"/>
    </location>
</feature>
<comment type="subunit">
    <text evidence="4 15 17">Homodimer.</text>
</comment>
<reference evidence="19 20" key="1">
    <citation type="submission" date="2020-01" db="EMBL/GenBank/DDBJ databases">
        <title>Whole-genome sequence of Heliobacterium undosum DSM 13378.</title>
        <authorList>
            <person name="Kyndt J.A."/>
            <person name="Meyer T.E."/>
        </authorList>
    </citation>
    <scope>NUCLEOTIDE SEQUENCE [LARGE SCALE GENOMIC DNA]</scope>
    <source>
        <strain evidence="19 20">DSM 13378</strain>
    </source>
</reference>
<feature type="binding site" evidence="15 16">
    <location>
        <begin position="137"/>
        <end position="142"/>
    </location>
    <ligand>
        <name>S-adenosyl-L-methionine</name>
        <dbReference type="ChEBI" id="CHEBI:59789"/>
    </ligand>
</feature>
<proteinExistence type="inferred from homology"/>
<keyword evidence="8 15" id="KW-0489">Methyltransferase</keyword>
<dbReference type="PANTHER" id="PTHR46417:SF1">
    <property type="entry name" value="TRNA (GUANINE-N(1)-)-METHYLTRANSFERASE"/>
    <property type="match status" value="1"/>
</dbReference>
<dbReference type="HAMAP" id="MF_00605">
    <property type="entry name" value="TrmD"/>
    <property type="match status" value="1"/>
</dbReference>
<evidence type="ECO:0000256" key="16">
    <source>
        <dbReference type="PIRSR" id="PIRSR000386-1"/>
    </source>
</evidence>
<dbReference type="Proteomes" id="UP000463470">
    <property type="component" value="Unassembled WGS sequence"/>
</dbReference>
<evidence type="ECO:0000256" key="5">
    <source>
        <dbReference type="ARBA" id="ARBA00012807"/>
    </source>
</evidence>
<dbReference type="InterPro" id="IPR029028">
    <property type="entry name" value="Alpha/beta_knot_MTases"/>
</dbReference>
<protein>
    <recommendedName>
        <fullName evidence="6 15">tRNA (guanine-N(1)-)-methyltransferase</fullName>
        <ecNumber evidence="5 15">2.1.1.228</ecNumber>
    </recommendedName>
    <alternativeName>
        <fullName evidence="12 15">M1G-methyltransferase</fullName>
    </alternativeName>
    <alternativeName>
        <fullName evidence="13 15">tRNA [GM37] methyltransferase</fullName>
    </alternativeName>
</protein>
<sequence length="270" mass="30159">MKIDVLTIFPEMFTGPMDASIIGRAREKGILSVNTHDVRAYTTNKHRRVDDTPFGGGAGMVMNAQPFFDALAALCGPQEQRDPLRSRVALLTPQGAVFNQAKARELSGLQQLVLICGRYEGIDDRVRQAWVDEEISIGDYVLTGGELPAMVVIDAVARLLPGTLGDETSAEEESFSDGLLEYPQYTKPALFRGMEAPPELLSGHHEAIRRWRRKEAFKRTYQKRPELLIGRPFPFDDRVLLAEALCELGLDAEIPEKPKKKRAKGREPRT</sequence>
<dbReference type="Gene3D" id="3.40.1280.10">
    <property type="match status" value="1"/>
</dbReference>
<evidence type="ECO:0000256" key="17">
    <source>
        <dbReference type="RuleBase" id="RU003464"/>
    </source>
</evidence>
<dbReference type="InterPro" id="IPR023148">
    <property type="entry name" value="tRNA_m1G_MeTrfase_C_sf"/>
</dbReference>
<dbReference type="GO" id="GO:0052906">
    <property type="term" value="F:tRNA (guanine(37)-N1)-methyltransferase activity"/>
    <property type="evidence" value="ECO:0007669"/>
    <property type="project" value="UniProtKB-UniRule"/>
</dbReference>
<evidence type="ECO:0000259" key="18">
    <source>
        <dbReference type="Pfam" id="PF01746"/>
    </source>
</evidence>
<dbReference type="CDD" id="cd18080">
    <property type="entry name" value="TrmD-like"/>
    <property type="match status" value="1"/>
</dbReference>
<dbReference type="EC" id="2.1.1.228" evidence="5 15"/>
<keyword evidence="11 15" id="KW-0819">tRNA processing</keyword>
<name>A0A845L3E2_9FIRM</name>
<evidence type="ECO:0000256" key="11">
    <source>
        <dbReference type="ARBA" id="ARBA00022694"/>
    </source>
</evidence>
<evidence type="ECO:0000256" key="15">
    <source>
        <dbReference type="HAMAP-Rule" id="MF_00605"/>
    </source>
</evidence>
<evidence type="ECO:0000256" key="14">
    <source>
        <dbReference type="ARBA" id="ARBA00047783"/>
    </source>
</evidence>
<keyword evidence="9 15" id="KW-0808">Transferase</keyword>
<keyword evidence="10 15" id="KW-0949">S-adenosyl-L-methionine</keyword>
<accession>A0A845L3E2</accession>
<feature type="binding site" evidence="15 16">
    <location>
        <position position="117"/>
    </location>
    <ligand>
        <name>S-adenosyl-L-methionine</name>
        <dbReference type="ChEBI" id="CHEBI:59789"/>
    </ligand>
</feature>
<dbReference type="NCBIfam" id="TIGR00088">
    <property type="entry name" value="trmD"/>
    <property type="match status" value="1"/>
</dbReference>
<dbReference type="RefSeq" id="WP_161255826.1">
    <property type="nucleotide sequence ID" value="NZ_WXEY01000003.1"/>
</dbReference>
<evidence type="ECO:0000313" key="20">
    <source>
        <dbReference type="Proteomes" id="UP000463470"/>
    </source>
</evidence>
<organism evidence="19 20">
    <name type="scientific">Heliomicrobium undosum</name>
    <dbReference type="NCBI Taxonomy" id="121734"/>
    <lineage>
        <taxon>Bacteria</taxon>
        <taxon>Bacillati</taxon>
        <taxon>Bacillota</taxon>
        <taxon>Clostridia</taxon>
        <taxon>Eubacteriales</taxon>
        <taxon>Heliobacteriaceae</taxon>
        <taxon>Heliomicrobium</taxon>
    </lineage>
</organism>
<dbReference type="Gene3D" id="1.10.1270.20">
    <property type="entry name" value="tRNA(m1g37)methyltransferase, domain 2"/>
    <property type="match status" value="1"/>
</dbReference>
<evidence type="ECO:0000256" key="3">
    <source>
        <dbReference type="ARBA" id="ARBA00007630"/>
    </source>
</evidence>
<dbReference type="FunFam" id="3.40.1280.10:FF:000001">
    <property type="entry name" value="tRNA (guanine-N(1)-)-methyltransferase"/>
    <property type="match status" value="1"/>
</dbReference>
<dbReference type="FunFam" id="1.10.1270.20:FF:000001">
    <property type="entry name" value="tRNA (guanine-N(1)-)-methyltransferase"/>
    <property type="match status" value="1"/>
</dbReference>
<gene>
    <name evidence="15 19" type="primary">trmD</name>
    <name evidence="19" type="ORF">GTO91_05155</name>
</gene>
<comment type="subcellular location">
    <subcellularLocation>
        <location evidence="2 15 17">Cytoplasm</location>
    </subcellularLocation>
</comment>
<dbReference type="InterPro" id="IPR029026">
    <property type="entry name" value="tRNA_m1G_MTases_N"/>
</dbReference>
<dbReference type="PIRSF" id="PIRSF000386">
    <property type="entry name" value="tRNA_mtase"/>
    <property type="match status" value="1"/>
</dbReference>
<dbReference type="OrthoDB" id="9807416at2"/>
<dbReference type="SUPFAM" id="SSF75217">
    <property type="entry name" value="alpha/beta knot"/>
    <property type="match status" value="1"/>
</dbReference>
<comment type="caution">
    <text evidence="19">The sequence shown here is derived from an EMBL/GenBank/DDBJ whole genome shotgun (WGS) entry which is preliminary data.</text>
</comment>
<dbReference type="Pfam" id="PF01746">
    <property type="entry name" value="tRNA_m1G_MT"/>
    <property type="match status" value="1"/>
</dbReference>
<comment type="catalytic activity">
    <reaction evidence="14 15 17">
        <text>guanosine(37) in tRNA + S-adenosyl-L-methionine = N(1)-methylguanosine(37) in tRNA + S-adenosyl-L-homocysteine + H(+)</text>
        <dbReference type="Rhea" id="RHEA:36899"/>
        <dbReference type="Rhea" id="RHEA-COMP:10145"/>
        <dbReference type="Rhea" id="RHEA-COMP:10147"/>
        <dbReference type="ChEBI" id="CHEBI:15378"/>
        <dbReference type="ChEBI" id="CHEBI:57856"/>
        <dbReference type="ChEBI" id="CHEBI:59789"/>
        <dbReference type="ChEBI" id="CHEBI:73542"/>
        <dbReference type="ChEBI" id="CHEBI:74269"/>
        <dbReference type="EC" id="2.1.1.228"/>
    </reaction>
</comment>
<evidence type="ECO:0000256" key="13">
    <source>
        <dbReference type="ARBA" id="ARBA00033392"/>
    </source>
</evidence>
<evidence type="ECO:0000256" key="9">
    <source>
        <dbReference type="ARBA" id="ARBA00022679"/>
    </source>
</evidence>
<evidence type="ECO:0000256" key="2">
    <source>
        <dbReference type="ARBA" id="ARBA00004496"/>
    </source>
</evidence>
<keyword evidence="7 15" id="KW-0963">Cytoplasm</keyword>